<evidence type="ECO:0000256" key="15">
    <source>
        <dbReference type="SAM" id="SignalP"/>
    </source>
</evidence>
<evidence type="ECO:0000256" key="4">
    <source>
        <dbReference type="ARBA" id="ARBA00011819"/>
    </source>
</evidence>
<comment type="caution">
    <text evidence="16">The sequence shown here is derived from an EMBL/GenBank/DDBJ whole genome shotgun (WGS) entry which is preliminary data.</text>
</comment>
<reference evidence="16" key="1">
    <citation type="submission" date="2017-09" db="EMBL/GenBank/DDBJ databases">
        <title>Contemporary evolution of a Lepidopteran species, Heliothis virescens, in response to modern agricultural practices.</title>
        <authorList>
            <person name="Fritz M.L."/>
            <person name="Deyonke A.M."/>
            <person name="Papanicolaou A."/>
            <person name="Micinski S."/>
            <person name="Westbrook J."/>
            <person name="Gould F."/>
        </authorList>
    </citation>
    <scope>NUCLEOTIDE SEQUENCE [LARGE SCALE GENOMIC DNA]</scope>
    <source>
        <strain evidence="16">HvINT-</strain>
        <tissue evidence="16">Whole body</tissue>
    </source>
</reference>
<dbReference type="EMBL" id="NWSH01000049">
    <property type="protein sequence ID" value="PCG80210.1"/>
    <property type="molecule type" value="Genomic_DNA"/>
</dbReference>
<keyword evidence="8 15" id="KW-0732">Signal</keyword>
<evidence type="ECO:0000256" key="6">
    <source>
        <dbReference type="ARBA" id="ARBA00022499"/>
    </source>
</evidence>
<comment type="subunit">
    <text evidence="4">Heterotetramer of TRAP-alpha, TRAP-beta, TRAP-delta and TRAP-gamma.</text>
</comment>
<keyword evidence="13" id="KW-1015">Disulfide bond</keyword>
<feature type="signal peptide" evidence="15">
    <location>
        <begin position="1"/>
        <end position="18"/>
    </location>
</feature>
<comment type="subcellular location">
    <subcellularLocation>
        <location evidence="2">Endoplasmic reticulum membrane</location>
        <topology evidence="2">Single-pass type I membrane protein</topology>
    </subcellularLocation>
</comment>
<comment type="function">
    <text evidence="1">TRAP proteins are part of a complex whose function is to bind calcium to the ER membrane and thereby regulate the retention of ER resident proteins.</text>
</comment>
<evidence type="ECO:0000256" key="1">
    <source>
        <dbReference type="ARBA" id="ARBA00002838"/>
    </source>
</evidence>
<evidence type="ECO:0000256" key="11">
    <source>
        <dbReference type="ARBA" id="ARBA00022989"/>
    </source>
</evidence>
<keyword evidence="10" id="KW-0832">Ubl conjugation</keyword>
<accession>A0A2A4K922</accession>
<proteinExistence type="inferred from homology"/>
<dbReference type="InterPro" id="IPR008855">
    <property type="entry name" value="TRAP-delta"/>
</dbReference>
<evidence type="ECO:0000256" key="13">
    <source>
        <dbReference type="ARBA" id="ARBA00023157"/>
    </source>
</evidence>
<comment type="similarity">
    <text evidence="3">Belongs to the TRAP-delta family.</text>
</comment>
<keyword evidence="12" id="KW-0472">Membrane</keyword>
<dbReference type="PROSITE" id="PS51257">
    <property type="entry name" value="PROKAR_LIPOPROTEIN"/>
    <property type="match status" value="1"/>
</dbReference>
<gene>
    <name evidence="16" type="ORF">B5V51_10307</name>
</gene>
<sequence length="167" mass="18063">MVTKYAFCLLAIASVALGQGCTNPQVEASSFTSLDATVVTQIAYITEFTLKCDNPLPENYALYAEVEGKPLTAARVGDNRYQVSWTEEPAKARSGTHEVLILDEEGWASLRRARRADPAANVAPLIAIQLHHPGSYSGPWVNSEVLATALSILVAYTALRNKSKILA</sequence>
<keyword evidence="6" id="KW-1017">Isopeptide bond</keyword>
<protein>
    <recommendedName>
        <fullName evidence="5">Translocon-associated protein subunit delta</fullName>
    </recommendedName>
    <alternativeName>
        <fullName evidence="14">Signal sequence receptor subunit delta</fullName>
    </alternativeName>
</protein>
<dbReference type="PANTHER" id="PTHR12731">
    <property type="entry name" value="TRANSLOCON-ASSOCIATED PROTEIN, DELTA SUBUNIT"/>
    <property type="match status" value="1"/>
</dbReference>
<dbReference type="PANTHER" id="PTHR12731:SF1">
    <property type="entry name" value="TRANSLOCON-ASSOCIATED PROTEIN SUBUNIT DELTA"/>
    <property type="match status" value="1"/>
</dbReference>
<evidence type="ECO:0000256" key="3">
    <source>
        <dbReference type="ARBA" id="ARBA00009294"/>
    </source>
</evidence>
<feature type="chain" id="PRO_5012720440" description="Translocon-associated protein subunit delta" evidence="15">
    <location>
        <begin position="19"/>
        <end position="167"/>
    </location>
</feature>
<evidence type="ECO:0000256" key="2">
    <source>
        <dbReference type="ARBA" id="ARBA00004115"/>
    </source>
</evidence>
<keyword evidence="11" id="KW-1133">Transmembrane helix</keyword>
<evidence type="ECO:0000256" key="8">
    <source>
        <dbReference type="ARBA" id="ARBA00022729"/>
    </source>
</evidence>
<keyword evidence="9" id="KW-0256">Endoplasmic reticulum</keyword>
<evidence type="ECO:0000256" key="7">
    <source>
        <dbReference type="ARBA" id="ARBA00022692"/>
    </source>
</evidence>
<evidence type="ECO:0000256" key="5">
    <source>
        <dbReference type="ARBA" id="ARBA00014387"/>
    </source>
</evidence>
<name>A0A2A4K922_HELVI</name>
<dbReference type="Pfam" id="PF05404">
    <property type="entry name" value="TRAP-delta"/>
    <property type="match status" value="1"/>
</dbReference>
<dbReference type="AlphaFoldDB" id="A0A2A4K922"/>
<dbReference type="GO" id="GO:0005789">
    <property type="term" value="C:endoplasmic reticulum membrane"/>
    <property type="evidence" value="ECO:0007669"/>
    <property type="project" value="UniProtKB-SubCell"/>
</dbReference>
<evidence type="ECO:0000256" key="12">
    <source>
        <dbReference type="ARBA" id="ARBA00023136"/>
    </source>
</evidence>
<evidence type="ECO:0000313" key="16">
    <source>
        <dbReference type="EMBL" id="PCG80210.1"/>
    </source>
</evidence>
<evidence type="ECO:0000256" key="9">
    <source>
        <dbReference type="ARBA" id="ARBA00022824"/>
    </source>
</evidence>
<keyword evidence="7" id="KW-0812">Transmembrane</keyword>
<evidence type="ECO:0000256" key="10">
    <source>
        <dbReference type="ARBA" id="ARBA00022843"/>
    </source>
</evidence>
<organism evidence="16">
    <name type="scientific">Heliothis virescens</name>
    <name type="common">Tobacco budworm moth</name>
    <dbReference type="NCBI Taxonomy" id="7102"/>
    <lineage>
        <taxon>Eukaryota</taxon>
        <taxon>Metazoa</taxon>
        <taxon>Ecdysozoa</taxon>
        <taxon>Arthropoda</taxon>
        <taxon>Hexapoda</taxon>
        <taxon>Insecta</taxon>
        <taxon>Pterygota</taxon>
        <taxon>Neoptera</taxon>
        <taxon>Endopterygota</taxon>
        <taxon>Lepidoptera</taxon>
        <taxon>Glossata</taxon>
        <taxon>Ditrysia</taxon>
        <taxon>Noctuoidea</taxon>
        <taxon>Noctuidae</taxon>
        <taxon>Heliothinae</taxon>
        <taxon>Heliothis</taxon>
    </lineage>
</organism>
<evidence type="ECO:0000256" key="14">
    <source>
        <dbReference type="ARBA" id="ARBA00031791"/>
    </source>
</evidence>
<dbReference type="STRING" id="7102.A0A2A4K922"/>